<organism evidence="1 2">
    <name type="scientific">[Anoxybacillus] calidus</name>
    <dbReference type="NCBI Taxonomy" id="575178"/>
    <lineage>
        <taxon>Bacteria</taxon>
        <taxon>Bacillati</taxon>
        <taxon>Bacillota</taxon>
        <taxon>Bacilli</taxon>
        <taxon>Bacillales</taxon>
        <taxon>Anoxybacillaceae</taxon>
        <taxon>Paranoxybacillus</taxon>
    </lineage>
</organism>
<gene>
    <name evidence="1" type="ORF">HNQ85_000622</name>
</gene>
<comment type="caution">
    <text evidence="1">The sequence shown here is derived from an EMBL/GenBank/DDBJ whole genome shotgun (WGS) entry which is preliminary data.</text>
</comment>
<dbReference type="EMBL" id="JACDUU010000001">
    <property type="protein sequence ID" value="MBA2870364.1"/>
    <property type="molecule type" value="Genomic_DNA"/>
</dbReference>
<keyword evidence="2" id="KW-1185">Reference proteome</keyword>
<evidence type="ECO:0000313" key="2">
    <source>
        <dbReference type="Proteomes" id="UP000580891"/>
    </source>
</evidence>
<dbReference type="Pfam" id="PF25184">
    <property type="entry name" value="YxzE"/>
    <property type="match status" value="1"/>
</dbReference>
<sequence length="68" mass="7528">MEGIVLFVLVFFLVFVIYSLLSKDPGQGRKKRSSHNYIFPLYDYDASSDYNDCVGDFGDDCSSGGSGD</sequence>
<dbReference type="InterPro" id="IPR057360">
    <property type="entry name" value="YxzE"/>
</dbReference>
<dbReference type="RefSeq" id="WP_181536065.1">
    <property type="nucleotide sequence ID" value="NZ_JACDUU010000001.1"/>
</dbReference>
<dbReference type="Proteomes" id="UP000580891">
    <property type="component" value="Unassembled WGS sequence"/>
</dbReference>
<name>A0A7V9YXQ0_9BACL</name>
<protein>
    <submittedName>
        <fullName evidence="1">Uncharacterized protein</fullName>
    </submittedName>
</protein>
<dbReference type="AlphaFoldDB" id="A0A7V9YXQ0"/>
<reference evidence="1 2" key="1">
    <citation type="submission" date="2020-07" db="EMBL/GenBank/DDBJ databases">
        <title>Genomic Encyclopedia of Type Strains, Phase IV (KMG-IV): sequencing the most valuable type-strain genomes for metagenomic binning, comparative biology and taxonomic classification.</title>
        <authorList>
            <person name="Goeker M."/>
        </authorList>
    </citation>
    <scope>NUCLEOTIDE SEQUENCE [LARGE SCALE GENOMIC DNA]</scope>
    <source>
        <strain evidence="1 2">DSM 25220</strain>
    </source>
</reference>
<evidence type="ECO:0000313" key="1">
    <source>
        <dbReference type="EMBL" id="MBA2870364.1"/>
    </source>
</evidence>
<accession>A0A7V9YXQ0</accession>
<proteinExistence type="predicted"/>